<keyword evidence="1" id="KW-0472">Membrane</keyword>
<keyword evidence="1" id="KW-0812">Transmembrane</keyword>
<dbReference type="PRINTS" id="PR00702">
    <property type="entry name" value="ACRIFLAVINRP"/>
</dbReference>
<dbReference type="EMBL" id="JAAABJ010000141">
    <property type="protein sequence ID" value="NAW50011.1"/>
    <property type="molecule type" value="Genomic_DNA"/>
</dbReference>
<evidence type="ECO:0000256" key="1">
    <source>
        <dbReference type="SAM" id="Phobius"/>
    </source>
</evidence>
<evidence type="ECO:0000313" key="2">
    <source>
        <dbReference type="EMBL" id="NAW50011.1"/>
    </source>
</evidence>
<dbReference type="AlphaFoldDB" id="A0A845PSJ4"/>
<keyword evidence="1" id="KW-1133">Transmembrane helix</keyword>
<organism evidence="2 3">
    <name type="scientific">Elizabethkingia argenteiflava</name>
    <dbReference type="NCBI Taxonomy" id="2681556"/>
    <lineage>
        <taxon>Bacteria</taxon>
        <taxon>Pseudomonadati</taxon>
        <taxon>Bacteroidota</taxon>
        <taxon>Flavobacteriia</taxon>
        <taxon>Flavobacteriales</taxon>
        <taxon>Weeksellaceae</taxon>
        <taxon>Elizabethkingia</taxon>
    </lineage>
</organism>
<comment type="caution">
    <text evidence="2">The sequence shown here is derived from an EMBL/GenBank/DDBJ whole genome shotgun (WGS) entry which is preliminary data.</text>
</comment>
<accession>A0A845PSJ4</accession>
<protein>
    <submittedName>
        <fullName evidence="2">Uncharacterized protein</fullName>
    </submittedName>
</protein>
<dbReference type="RefSeq" id="WP_176589926.1">
    <property type="nucleotide sequence ID" value="NZ_JAAABJ010000141.1"/>
</dbReference>
<dbReference type="Proteomes" id="UP000553459">
    <property type="component" value="Unassembled WGS sequence"/>
</dbReference>
<feature type="transmembrane region" description="Helical" evidence="1">
    <location>
        <begin position="101"/>
        <end position="118"/>
    </location>
</feature>
<evidence type="ECO:0000313" key="3">
    <source>
        <dbReference type="Proteomes" id="UP000553459"/>
    </source>
</evidence>
<feature type="transmembrane region" description="Helical" evidence="1">
    <location>
        <begin position="40"/>
        <end position="64"/>
    </location>
</feature>
<name>A0A845PSJ4_9FLAO</name>
<feature type="non-terminal residue" evidence="2">
    <location>
        <position position="1"/>
    </location>
</feature>
<dbReference type="GO" id="GO:0005886">
    <property type="term" value="C:plasma membrane"/>
    <property type="evidence" value="ECO:0007669"/>
    <property type="project" value="TreeGrafter"/>
</dbReference>
<dbReference type="Gene3D" id="1.20.1640.10">
    <property type="entry name" value="Multidrug efflux transporter AcrB transmembrane domain"/>
    <property type="match status" value="1"/>
</dbReference>
<feature type="transmembrane region" description="Helical" evidence="1">
    <location>
        <begin position="6"/>
        <end position="28"/>
    </location>
</feature>
<dbReference type="PANTHER" id="PTHR32063:SF9">
    <property type="entry name" value="SIMILAR TO MULTIDRUG RESISTANCE PROTEIN MEXB"/>
    <property type="match status" value="1"/>
</dbReference>
<proteinExistence type="predicted"/>
<sequence>TLIEAFIVVFIVLMLFLQDFISTIITYIAVPVYIVGTFNFILLLCFTINLFTLFALVLSIGIVVEEALVVVEAVSSNIQGNTISKIVNTLMLKHNNKSKKYVTNISTGTAMSGIIVYLK</sequence>
<dbReference type="SUPFAM" id="SSF82866">
    <property type="entry name" value="Multidrug efflux transporter AcrB transmembrane domain"/>
    <property type="match status" value="1"/>
</dbReference>
<keyword evidence="3" id="KW-1185">Reference proteome</keyword>
<reference evidence="2 3" key="1">
    <citation type="submission" date="2019-11" db="EMBL/GenBank/DDBJ databases">
        <title>Characterization of Elizabethkingia argenteiflava sp. nov., isolated from inner surface of Soybean Pods.</title>
        <authorList>
            <person name="Mo S."/>
        </authorList>
    </citation>
    <scope>NUCLEOTIDE SEQUENCE [LARGE SCALE GENOMIC DNA]</scope>
    <source>
        <strain evidence="2 3">YB22</strain>
    </source>
</reference>
<feature type="non-terminal residue" evidence="2">
    <location>
        <position position="119"/>
    </location>
</feature>
<dbReference type="PANTHER" id="PTHR32063">
    <property type="match status" value="1"/>
</dbReference>
<dbReference type="Pfam" id="PF00873">
    <property type="entry name" value="ACR_tran"/>
    <property type="match status" value="1"/>
</dbReference>
<dbReference type="InterPro" id="IPR001036">
    <property type="entry name" value="Acrflvin-R"/>
</dbReference>
<gene>
    <name evidence="2" type="ORF">GNY06_00915</name>
</gene>
<dbReference type="GO" id="GO:0042910">
    <property type="term" value="F:xenobiotic transmembrane transporter activity"/>
    <property type="evidence" value="ECO:0007669"/>
    <property type="project" value="TreeGrafter"/>
</dbReference>